<dbReference type="InterPro" id="IPR009721">
    <property type="entry name" value="O-acyltransferase_WSD1_C"/>
</dbReference>
<sequence>MKEEVKIQIKFGGMAVIYRKFGRKRGLSTVLHFVMATASFNLLDFLGFRFFFYTAVGFFISVAVAIPILIYYPFSKWSRKSWLRFVKWRYPNWTIVEEVSVRGILDQGRNQGIYTLLLQGKSITDGVRSHLLQLTSTRPMLRSVLRKMWGFYGWRQVDEFRVENHLINASCSFKGRPITESNLQEFVNDVTSKFLSPNFSPWQVFVATCFLNGEETKVCIVRVHHLILRREHLTLADFLPLKYSSENWEYQESDSPLTNLYSEPSALPRLHQMLTESFSNYWNEFLCNNDPAENPALLKKSIGGFQCVKIGVIVWVSTVKEVTRCYKKVDGFRFIEVFAILRREASKRNFRTSVIFWAFMNVVNPVEIFYSSIHWMWYICVTFILKTPILLIRELNALRSSQKHFHPDTLTSVLACYLPLVFQTIAELTSIATIVVTAPKLILEELFFKSSETNHLQTISLCGRKIVAWSEEVEIETISKISSVTGASEAEILLAATAASFKEYFKQSGLQTPAEILVTAKFVSQRALFLRNQETRGVLCLGLPTKTPLLDDNPLETLQVIQENVHKARSKQKATYAISAAESSTGLVSCYVPSILLKLALLYLTRRYSLSLTHVDGDLPVEGVDAAMYWRPPQGYCSMSVTLHRHGGGVRLGVIGDAMIGPHHFLITKAFRRSVQELAVTVGVPRTPSRSRSPSPASPLGSASPTTSPGY</sequence>
<protein>
    <submittedName>
        <fullName evidence="5 6">Uncharacterized protein LOC107218406 isoform X1</fullName>
    </submittedName>
</protein>
<keyword evidence="2" id="KW-0472">Membrane</keyword>
<dbReference type="RefSeq" id="XP_046586332.1">
    <property type="nucleotide sequence ID" value="XM_046730376.1"/>
</dbReference>
<feature type="region of interest" description="Disordered" evidence="1">
    <location>
        <begin position="683"/>
        <end position="711"/>
    </location>
</feature>
<evidence type="ECO:0000313" key="6">
    <source>
        <dbReference type="RefSeq" id="XP_046586332.1"/>
    </source>
</evidence>
<keyword evidence="2" id="KW-0812">Transmembrane</keyword>
<name>A0ABM3FE88_NEOLC</name>
<reference evidence="5 6" key="1">
    <citation type="submission" date="2025-05" db="UniProtKB">
        <authorList>
            <consortium name="RefSeq"/>
        </authorList>
    </citation>
    <scope>IDENTIFICATION</scope>
    <source>
        <tissue evidence="5 6">Thorax and Abdomen</tissue>
    </source>
</reference>
<dbReference type="RefSeq" id="XP_046586333.1">
    <property type="nucleotide sequence ID" value="XM_046730377.1"/>
</dbReference>
<feature type="domain" description="O-acyltransferase WSD1 C-terminal" evidence="3">
    <location>
        <begin position="541"/>
        <end position="678"/>
    </location>
</feature>
<organism evidence="4 5">
    <name type="scientific">Neodiprion lecontei</name>
    <name type="common">Redheaded pine sawfly</name>
    <dbReference type="NCBI Taxonomy" id="441921"/>
    <lineage>
        <taxon>Eukaryota</taxon>
        <taxon>Metazoa</taxon>
        <taxon>Ecdysozoa</taxon>
        <taxon>Arthropoda</taxon>
        <taxon>Hexapoda</taxon>
        <taxon>Insecta</taxon>
        <taxon>Pterygota</taxon>
        <taxon>Neoptera</taxon>
        <taxon>Endopterygota</taxon>
        <taxon>Hymenoptera</taxon>
        <taxon>Tenthredinoidea</taxon>
        <taxon>Diprionidae</taxon>
        <taxon>Diprioninae</taxon>
        <taxon>Neodiprion</taxon>
    </lineage>
</organism>
<keyword evidence="2" id="KW-1133">Transmembrane helix</keyword>
<gene>
    <name evidence="5 6 7" type="primary">LOC107218406</name>
</gene>
<accession>A0ABM3FE88</accession>
<evidence type="ECO:0000256" key="2">
    <source>
        <dbReference type="SAM" id="Phobius"/>
    </source>
</evidence>
<feature type="transmembrane region" description="Helical" evidence="2">
    <location>
        <begin position="26"/>
        <end position="44"/>
    </location>
</feature>
<evidence type="ECO:0000256" key="1">
    <source>
        <dbReference type="SAM" id="MobiDB-lite"/>
    </source>
</evidence>
<dbReference type="Pfam" id="PF06974">
    <property type="entry name" value="WS_DGAT_C"/>
    <property type="match status" value="1"/>
</dbReference>
<feature type="compositionally biased region" description="Low complexity" evidence="1">
    <location>
        <begin position="685"/>
        <end position="711"/>
    </location>
</feature>
<evidence type="ECO:0000259" key="3">
    <source>
        <dbReference type="Pfam" id="PF06974"/>
    </source>
</evidence>
<evidence type="ECO:0000313" key="7">
    <source>
        <dbReference type="RefSeq" id="XP_046586333.1"/>
    </source>
</evidence>
<evidence type="ECO:0000313" key="5">
    <source>
        <dbReference type="RefSeq" id="XP_046586331.1"/>
    </source>
</evidence>
<evidence type="ECO:0000313" key="4">
    <source>
        <dbReference type="Proteomes" id="UP000829291"/>
    </source>
</evidence>
<feature type="transmembrane region" description="Helical" evidence="2">
    <location>
        <begin position="350"/>
        <end position="369"/>
    </location>
</feature>
<feature type="transmembrane region" description="Helical" evidence="2">
    <location>
        <begin position="50"/>
        <end position="74"/>
    </location>
</feature>
<proteinExistence type="predicted"/>
<keyword evidence="4" id="KW-1185">Reference proteome</keyword>
<dbReference type="GeneID" id="107218406"/>
<dbReference type="RefSeq" id="XP_046586331.1">
    <property type="nucleotide sequence ID" value="XM_046730375.1"/>
</dbReference>
<dbReference type="Proteomes" id="UP000829291">
    <property type="component" value="Chromosome 2"/>
</dbReference>
<feature type="transmembrane region" description="Helical" evidence="2">
    <location>
        <begin position="375"/>
        <end position="392"/>
    </location>
</feature>